<sequence length="91" mass="10819">MTDRDDTASTHHHHAIHIFGRRFQMPRSRVLRVLIGVLLIILGILGFLPVLGFWMIPLGLLVLSYEFHLVRRLRRRTLVWWERRQRAKAGK</sequence>
<protein>
    <submittedName>
        <fullName evidence="2">Transmembrane protein (PGPGW)</fullName>
    </submittedName>
</protein>
<proteinExistence type="predicted"/>
<feature type="transmembrane region" description="Helical" evidence="1">
    <location>
        <begin position="30"/>
        <end position="48"/>
    </location>
</feature>
<keyword evidence="3" id="KW-1185">Reference proteome</keyword>
<dbReference type="EMBL" id="FOSL01000008">
    <property type="protein sequence ID" value="SFK55755.1"/>
    <property type="molecule type" value="Genomic_DNA"/>
</dbReference>
<dbReference type="Pfam" id="PF09656">
    <property type="entry name" value="PGPGW"/>
    <property type="match status" value="1"/>
</dbReference>
<accession>A0A1I4AGZ8</accession>
<keyword evidence="1" id="KW-1133">Transmembrane helix</keyword>
<keyword evidence="1" id="KW-0472">Membrane</keyword>
<reference evidence="2 3" key="1">
    <citation type="submission" date="2016-10" db="EMBL/GenBank/DDBJ databases">
        <authorList>
            <person name="Varghese N."/>
            <person name="Submissions S."/>
        </authorList>
    </citation>
    <scope>NUCLEOTIDE SEQUENCE [LARGE SCALE GENOMIC DNA]</scope>
    <source>
        <strain evidence="2 3">DSM 21822</strain>
    </source>
</reference>
<evidence type="ECO:0000256" key="1">
    <source>
        <dbReference type="SAM" id="Phobius"/>
    </source>
</evidence>
<organism evidence="2 3">
    <name type="scientific">Neomesorhizobium albiziae</name>
    <dbReference type="NCBI Taxonomy" id="335020"/>
    <lineage>
        <taxon>Bacteria</taxon>
        <taxon>Pseudomonadati</taxon>
        <taxon>Pseudomonadota</taxon>
        <taxon>Alphaproteobacteria</taxon>
        <taxon>Hyphomicrobiales</taxon>
        <taxon>Phyllobacteriaceae</taxon>
        <taxon>Neomesorhizobium</taxon>
    </lineage>
</organism>
<dbReference type="InterPro" id="IPR019099">
    <property type="entry name" value="Uncharacterised_PGPGW_TM"/>
</dbReference>
<evidence type="ECO:0000313" key="3">
    <source>
        <dbReference type="Proteomes" id="UP000323300"/>
    </source>
</evidence>
<dbReference type="Proteomes" id="UP000323300">
    <property type="component" value="Unassembled WGS sequence"/>
</dbReference>
<dbReference type="RefSeq" id="WP_244621727.1">
    <property type="nucleotide sequence ID" value="NZ_BSPE01000048.1"/>
</dbReference>
<dbReference type="AlphaFoldDB" id="A0A1I4AGZ8"/>
<feature type="transmembrane region" description="Helical" evidence="1">
    <location>
        <begin position="54"/>
        <end position="70"/>
    </location>
</feature>
<keyword evidence="1 2" id="KW-0812">Transmembrane</keyword>
<name>A0A1I4AGZ8_9HYPH</name>
<gene>
    <name evidence="2" type="ORF">SAMN04488498_10870</name>
</gene>
<evidence type="ECO:0000313" key="2">
    <source>
        <dbReference type="EMBL" id="SFK55755.1"/>
    </source>
</evidence>